<gene>
    <name evidence="2" type="ORF">ACBP88_00430</name>
</gene>
<accession>A0ABV4I7V2</accession>
<keyword evidence="1" id="KW-1133">Transmembrane helix</keyword>
<keyword evidence="1" id="KW-0812">Transmembrane</keyword>
<evidence type="ECO:0000256" key="1">
    <source>
        <dbReference type="SAM" id="Phobius"/>
    </source>
</evidence>
<name>A0ABV4I7V2_9BURK</name>
<feature type="transmembrane region" description="Helical" evidence="1">
    <location>
        <begin position="53"/>
        <end position="71"/>
    </location>
</feature>
<sequence length="505" mass="57157">MLDFFIEKIKNYFGILTLTLSALALYFVIQLSFKKYNNEISILLKDNLAPSFFFVFIISLYILLISSRAAINKQYSLFILGRFQEFLFLKKTKKLILPAITFASYLFDYSYDNFKIATGSISLLFTFFTIYTFVKDISGTWLQKENNNFILQSNLKKPEIVQDKNSNDLIKWKNKLFFRPQKSDWSIYENFLISKKINQHLQNTESILCNAKIIKKQKKYHLPENLFIYAETALSLIRAKGALLHNDAKIRLASDLFCRAFENPSPTIEVQQTSYYASACSNEITQFDISSKNGSYGLNGFDLLLNKESRVLNNFQNSTLSNHMGGGTLAITKDGKIIISKQGQRSAIDSGMLSPTGSGSFDWKDLKKSTTFHQLIVNGLERELIEETALKSSEIDKTIVLGMSRVLSRGGKPDFYGITLINTTLSELNISIRASEVGFIDSHNEITISGSTTEDFKEELSNWLQKNASICSSALQININLLIEASDATYNSISAHIGLHHPLAR</sequence>
<keyword evidence="3" id="KW-1185">Reference proteome</keyword>
<evidence type="ECO:0008006" key="4">
    <source>
        <dbReference type="Google" id="ProtNLM"/>
    </source>
</evidence>
<evidence type="ECO:0000313" key="3">
    <source>
        <dbReference type="Proteomes" id="UP001567350"/>
    </source>
</evidence>
<reference evidence="2 3" key="1">
    <citation type="submission" date="2024-08" db="EMBL/GenBank/DDBJ databases">
        <authorList>
            <person name="Feng Z."/>
            <person name="Ronholm J."/>
        </authorList>
    </citation>
    <scope>NUCLEOTIDE SEQUENCE [LARGE SCALE GENOMIC DNA]</scope>
    <source>
        <strain evidence="2 3">4-AB0-8</strain>
    </source>
</reference>
<dbReference type="EMBL" id="JBGJLR010000001">
    <property type="protein sequence ID" value="MEZ2737934.1"/>
    <property type="molecule type" value="Genomic_DNA"/>
</dbReference>
<comment type="caution">
    <text evidence="2">The sequence shown here is derived from an EMBL/GenBank/DDBJ whole genome shotgun (WGS) entry which is preliminary data.</text>
</comment>
<proteinExistence type="predicted"/>
<dbReference type="RefSeq" id="WP_370890100.1">
    <property type="nucleotide sequence ID" value="NZ_JBGJLR010000001.1"/>
</dbReference>
<dbReference type="Proteomes" id="UP001567350">
    <property type="component" value="Unassembled WGS sequence"/>
</dbReference>
<evidence type="ECO:0000313" key="2">
    <source>
        <dbReference type="EMBL" id="MEZ2737934.1"/>
    </source>
</evidence>
<keyword evidence="1" id="KW-0472">Membrane</keyword>
<protein>
    <recommendedName>
        <fullName evidence="4">Nudix hydrolase domain-containing protein</fullName>
    </recommendedName>
</protein>
<feature type="transmembrane region" description="Helical" evidence="1">
    <location>
        <begin position="12"/>
        <end position="33"/>
    </location>
</feature>
<organism evidence="2 3">
    <name type="scientific">Comamonas jiangduensis</name>
    <dbReference type="NCBI Taxonomy" id="1194168"/>
    <lineage>
        <taxon>Bacteria</taxon>
        <taxon>Pseudomonadati</taxon>
        <taxon>Pseudomonadota</taxon>
        <taxon>Betaproteobacteria</taxon>
        <taxon>Burkholderiales</taxon>
        <taxon>Comamonadaceae</taxon>
        <taxon>Comamonas</taxon>
    </lineage>
</organism>
<feature type="transmembrane region" description="Helical" evidence="1">
    <location>
        <begin position="116"/>
        <end position="134"/>
    </location>
</feature>